<dbReference type="InterPro" id="IPR002078">
    <property type="entry name" value="Sigma_54_int"/>
</dbReference>
<dbReference type="Gene3D" id="1.10.8.60">
    <property type="match status" value="1"/>
</dbReference>
<dbReference type="InterPro" id="IPR058031">
    <property type="entry name" value="AAA_lid_NorR"/>
</dbReference>
<dbReference type="PROSITE" id="PS00676">
    <property type="entry name" value="SIGMA54_INTERACT_2"/>
    <property type="match status" value="1"/>
</dbReference>
<dbReference type="Pfam" id="PF25601">
    <property type="entry name" value="AAA_lid_14"/>
    <property type="match status" value="1"/>
</dbReference>
<evidence type="ECO:0000256" key="2">
    <source>
        <dbReference type="ARBA" id="ARBA00022840"/>
    </source>
</evidence>
<dbReference type="InterPro" id="IPR027417">
    <property type="entry name" value="P-loop_NTPase"/>
</dbReference>
<keyword evidence="2" id="KW-0067">ATP-binding</keyword>
<dbReference type="AlphaFoldDB" id="A0A4P2PXR6"/>
<dbReference type="CDD" id="cd00009">
    <property type="entry name" value="AAA"/>
    <property type="match status" value="1"/>
</dbReference>
<dbReference type="FunFam" id="3.40.50.300:FF:000006">
    <property type="entry name" value="DNA-binding transcriptional regulator NtrC"/>
    <property type="match status" value="1"/>
</dbReference>
<dbReference type="SMART" id="SM00382">
    <property type="entry name" value="AAA"/>
    <property type="match status" value="1"/>
</dbReference>
<dbReference type="InterPro" id="IPR025943">
    <property type="entry name" value="Sigma_54_int_dom_ATP-bd_2"/>
</dbReference>
<gene>
    <name evidence="4" type="ORF">SOCEGT47_021100</name>
</gene>
<dbReference type="Gene3D" id="3.40.50.300">
    <property type="entry name" value="P-loop containing nucleotide triphosphate hydrolases"/>
    <property type="match status" value="1"/>
</dbReference>
<evidence type="ECO:0000259" key="3">
    <source>
        <dbReference type="PROSITE" id="PS50045"/>
    </source>
</evidence>
<accession>A0A4P2PXR6</accession>
<dbReference type="Proteomes" id="UP000295781">
    <property type="component" value="Chromosome"/>
</dbReference>
<evidence type="ECO:0000313" key="4">
    <source>
        <dbReference type="EMBL" id="AUX21624.1"/>
    </source>
</evidence>
<sequence>MDTSWRFIARSEARCRALEFAKKAAAADCSVLIVGPTGAGKDILARDIHQHSRRAKQRVLTVNCAALTPTLFESELFGHVRGAYTGATASRPGFVELAAGGSLFLDEIGELPAEAQAKLLRFLADGSFWPVGGSQEKCADVRILAATNRDLAAGLDRTFRADLFFRLSVLTIVVPPPTREDLRSLARVLALEIAERYRAPIAAREASALGDLASNTVYRGNVRELRNAVERYFLVRSPDRTVEESWKAACALDLLAQQGLRGQGSDGNFQNDAQAIESLDDLLFLRCVRETRSARELSRRMNRSLPYVYSRLAKLGIKPKDLQSAEIIESASAKIRASLAPHRSMFLQILNES</sequence>
<organism evidence="4 5">
    <name type="scientific">Sorangium cellulosum</name>
    <name type="common">Polyangium cellulosum</name>
    <dbReference type="NCBI Taxonomy" id="56"/>
    <lineage>
        <taxon>Bacteria</taxon>
        <taxon>Pseudomonadati</taxon>
        <taxon>Myxococcota</taxon>
        <taxon>Polyangia</taxon>
        <taxon>Polyangiales</taxon>
        <taxon>Polyangiaceae</taxon>
        <taxon>Sorangium</taxon>
    </lineage>
</organism>
<evidence type="ECO:0000256" key="1">
    <source>
        <dbReference type="ARBA" id="ARBA00022741"/>
    </source>
</evidence>
<dbReference type="GO" id="GO:0005524">
    <property type="term" value="F:ATP binding"/>
    <property type="evidence" value="ECO:0007669"/>
    <property type="project" value="UniProtKB-KW"/>
</dbReference>
<dbReference type="GO" id="GO:0006355">
    <property type="term" value="P:regulation of DNA-templated transcription"/>
    <property type="evidence" value="ECO:0007669"/>
    <property type="project" value="InterPro"/>
</dbReference>
<feature type="domain" description="Sigma-54 factor interaction" evidence="3">
    <location>
        <begin position="7"/>
        <end position="234"/>
    </location>
</feature>
<dbReference type="Pfam" id="PF00158">
    <property type="entry name" value="Sigma54_activat"/>
    <property type="match status" value="1"/>
</dbReference>
<dbReference type="RefSeq" id="WP_129346922.1">
    <property type="nucleotide sequence ID" value="NZ_CP012670.1"/>
</dbReference>
<evidence type="ECO:0000313" key="5">
    <source>
        <dbReference type="Proteomes" id="UP000295781"/>
    </source>
</evidence>
<dbReference type="PANTHER" id="PTHR32071">
    <property type="entry name" value="TRANSCRIPTIONAL REGULATORY PROTEIN"/>
    <property type="match status" value="1"/>
</dbReference>
<dbReference type="InterPro" id="IPR003593">
    <property type="entry name" value="AAA+_ATPase"/>
</dbReference>
<dbReference type="OrthoDB" id="9771372at2"/>
<keyword evidence="1" id="KW-0547">Nucleotide-binding</keyword>
<dbReference type="PROSITE" id="PS50045">
    <property type="entry name" value="SIGMA54_INTERACT_4"/>
    <property type="match status" value="1"/>
</dbReference>
<proteinExistence type="predicted"/>
<dbReference type="SUPFAM" id="SSF52540">
    <property type="entry name" value="P-loop containing nucleoside triphosphate hydrolases"/>
    <property type="match status" value="1"/>
</dbReference>
<protein>
    <recommendedName>
        <fullName evidence="3">Sigma-54 factor interaction domain-containing protein</fullName>
    </recommendedName>
</protein>
<reference evidence="4 5" key="1">
    <citation type="submission" date="2015-09" db="EMBL/GenBank/DDBJ databases">
        <title>Sorangium comparison.</title>
        <authorList>
            <person name="Zaburannyi N."/>
            <person name="Bunk B."/>
            <person name="Overmann J."/>
            <person name="Mueller R."/>
        </authorList>
    </citation>
    <scope>NUCLEOTIDE SEQUENCE [LARGE SCALE GENOMIC DNA]</scope>
    <source>
        <strain evidence="4 5">So ceGT47</strain>
    </source>
</reference>
<dbReference type="EMBL" id="CP012670">
    <property type="protein sequence ID" value="AUX21624.1"/>
    <property type="molecule type" value="Genomic_DNA"/>
</dbReference>
<name>A0A4P2PXR6_SORCE</name>